<keyword evidence="3" id="KW-1185">Reference proteome</keyword>
<dbReference type="Pfam" id="PF22400">
    <property type="entry name" value="DUF6980"/>
    <property type="match status" value="1"/>
</dbReference>
<evidence type="ECO:0000313" key="2">
    <source>
        <dbReference type="EMBL" id="MBC9715220.1"/>
    </source>
</evidence>
<gene>
    <name evidence="2" type="ORF">H9Y04_21955</name>
</gene>
<protein>
    <recommendedName>
        <fullName evidence="1">DUF6980 domain-containing protein</fullName>
    </recommendedName>
</protein>
<name>A0ABR7SI90_9ACTN</name>
<dbReference type="InterPro" id="IPR053918">
    <property type="entry name" value="DUF6980"/>
</dbReference>
<evidence type="ECO:0000259" key="1">
    <source>
        <dbReference type="Pfam" id="PF22400"/>
    </source>
</evidence>
<dbReference type="RefSeq" id="WP_187815655.1">
    <property type="nucleotide sequence ID" value="NZ_JACTVJ010000010.1"/>
</dbReference>
<comment type="caution">
    <text evidence="2">The sequence shown here is derived from an EMBL/GenBank/DDBJ whole genome shotgun (WGS) entry which is preliminary data.</text>
</comment>
<evidence type="ECO:0000313" key="3">
    <source>
        <dbReference type="Proteomes" id="UP000642284"/>
    </source>
</evidence>
<proteinExistence type="predicted"/>
<reference evidence="2 3" key="1">
    <citation type="submission" date="2020-08" db="EMBL/GenBank/DDBJ databases">
        <title>Genemic of Streptomyces polyaspartic.</title>
        <authorList>
            <person name="Liu W."/>
        </authorList>
    </citation>
    <scope>NUCLEOTIDE SEQUENCE [LARGE SCALE GENOMIC DNA]</scope>
    <source>
        <strain evidence="2 3">TRM66268-LWL</strain>
    </source>
</reference>
<sequence>MTSHCCEAMDRHLNTPCDRHGDPFACPDALVAFSAKFQEYGLIIHDSGTSTITIGFCPWCGEHLPASQRDRWFDELERRGVDPAEDEVPAEFQDDRWLTATRRD</sequence>
<dbReference type="Proteomes" id="UP000642284">
    <property type="component" value="Unassembled WGS sequence"/>
</dbReference>
<accession>A0ABR7SI90</accession>
<organism evidence="2 3">
    <name type="scientific">Streptomyces polyasparticus</name>
    <dbReference type="NCBI Taxonomy" id="2767826"/>
    <lineage>
        <taxon>Bacteria</taxon>
        <taxon>Bacillati</taxon>
        <taxon>Actinomycetota</taxon>
        <taxon>Actinomycetes</taxon>
        <taxon>Kitasatosporales</taxon>
        <taxon>Streptomycetaceae</taxon>
        <taxon>Streptomyces</taxon>
    </lineage>
</organism>
<feature type="domain" description="DUF6980" evidence="1">
    <location>
        <begin position="3"/>
        <end position="99"/>
    </location>
</feature>
<dbReference type="EMBL" id="JACTVJ010000010">
    <property type="protein sequence ID" value="MBC9715220.1"/>
    <property type="molecule type" value="Genomic_DNA"/>
</dbReference>